<accession>A0AA38I877</accession>
<evidence type="ECO:0000313" key="2">
    <source>
        <dbReference type="EMBL" id="KAJ3650883.1"/>
    </source>
</evidence>
<feature type="compositionally biased region" description="Pro residues" evidence="1">
    <location>
        <begin position="16"/>
        <end position="26"/>
    </location>
</feature>
<organism evidence="2 3">
    <name type="scientific">Zophobas morio</name>
    <dbReference type="NCBI Taxonomy" id="2755281"/>
    <lineage>
        <taxon>Eukaryota</taxon>
        <taxon>Metazoa</taxon>
        <taxon>Ecdysozoa</taxon>
        <taxon>Arthropoda</taxon>
        <taxon>Hexapoda</taxon>
        <taxon>Insecta</taxon>
        <taxon>Pterygota</taxon>
        <taxon>Neoptera</taxon>
        <taxon>Endopterygota</taxon>
        <taxon>Coleoptera</taxon>
        <taxon>Polyphaga</taxon>
        <taxon>Cucujiformia</taxon>
        <taxon>Tenebrionidae</taxon>
        <taxon>Zophobas</taxon>
    </lineage>
</organism>
<feature type="region of interest" description="Disordered" evidence="1">
    <location>
        <begin position="1"/>
        <end position="41"/>
    </location>
</feature>
<gene>
    <name evidence="2" type="ORF">Zmor_016959</name>
</gene>
<comment type="caution">
    <text evidence="2">The sequence shown here is derived from an EMBL/GenBank/DDBJ whole genome shotgun (WGS) entry which is preliminary data.</text>
</comment>
<name>A0AA38I877_9CUCU</name>
<protein>
    <submittedName>
        <fullName evidence="2">Uncharacterized protein</fullName>
    </submittedName>
</protein>
<reference evidence="2" key="1">
    <citation type="journal article" date="2023" name="G3 (Bethesda)">
        <title>Whole genome assemblies of Zophobas morio and Tenebrio molitor.</title>
        <authorList>
            <person name="Kaur S."/>
            <person name="Stinson S.A."/>
            <person name="diCenzo G.C."/>
        </authorList>
    </citation>
    <scope>NUCLEOTIDE SEQUENCE</scope>
    <source>
        <strain evidence="2">QUZm001</strain>
    </source>
</reference>
<dbReference type="EMBL" id="JALNTZ010000005">
    <property type="protein sequence ID" value="KAJ3650883.1"/>
    <property type="molecule type" value="Genomic_DNA"/>
</dbReference>
<dbReference type="AlphaFoldDB" id="A0AA38I877"/>
<feature type="compositionally biased region" description="Low complexity" evidence="1">
    <location>
        <begin position="27"/>
        <end position="41"/>
    </location>
</feature>
<sequence length="97" mass="9914">MTLSGGGFRVYHPLRPHPAPQAPPQAPGATPTTAGPAAMATPGAATRLASAAAIITTMRRSKNFIILIGVVGWSVDNAVSIAADYGAFIGGFRGKLW</sequence>
<evidence type="ECO:0000313" key="3">
    <source>
        <dbReference type="Proteomes" id="UP001168821"/>
    </source>
</evidence>
<evidence type="ECO:0000256" key="1">
    <source>
        <dbReference type="SAM" id="MobiDB-lite"/>
    </source>
</evidence>
<keyword evidence="3" id="KW-1185">Reference proteome</keyword>
<dbReference type="Proteomes" id="UP001168821">
    <property type="component" value="Unassembled WGS sequence"/>
</dbReference>
<proteinExistence type="predicted"/>